<evidence type="ECO:0000313" key="3">
    <source>
        <dbReference type="EMBL" id="MBE9068923.1"/>
    </source>
</evidence>
<keyword evidence="4" id="KW-1185">Reference proteome</keyword>
<proteinExistence type="predicted"/>
<dbReference type="RefSeq" id="WP_193994847.1">
    <property type="nucleotide sequence ID" value="NZ_JADEXP010000215.1"/>
</dbReference>
<comment type="caution">
    <text evidence="3">The sequence shown here is derived from an EMBL/GenBank/DDBJ whole genome shotgun (WGS) entry which is preliminary data.</text>
</comment>
<dbReference type="EMBL" id="JADEXP010000215">
    <property type="protein sequence ID" value="MBE9068923.1"/>
    <property type="molecule type" value="Genomic_DNA"/>
</dbReference>
<dbReference type="PANTHER" id="PTHR43739">
    <property type="entry name" value="XYLOGLUCANASE (EUROFUNG)"/>
    <property type="match status" value="1"/>
</dbReference>
<protein>
    <recommendedName>
        <fullName evidence="2">DUF6242 domain-containing protein</fullName>
    </recommendedName>
</protein>
<name>A0A928ZWU9_LEPEC</name>
<dbReference type="InterPro" id="IPR015943">
    <property type="entry name" value="WD40/YVTN_repeat-like_dom_sf"/>
</dbReference>
<feature type="domain" description="DUF6242" evidence="2">
    <location>
        <begin position="410"/>
        <end position="600"/>
    </location>
</feature>
<reference evidence="3" key="1">
    <citation type="submission" date="2020-10" db="EMBL/GenBank/DDBJ databases">
        <authorList>
            <person name="Castelo-Branco R."/>
            <person name="Eusebio N."/>
            <person name="Adriana R."/>
            <person name="Vieira A."/>
            <person name="Brugerolle De Fraissinette N."/>
            <person name="Rezende De Castro R."/>
            <person name="Schneider M.P."/>
            <person name="Vasconcelos V."/>
            <person name="Leao P.N."/>
        </authorList>
    </citation>
    <scope>NUCLEOTIDE SEQUENCE</scope>
    <source>
        <strain evidence="3">LEGE 11479</strain>
    </source>
</reference>
<evidence type="ECO:0000256" key="1">
    <source>
        <dbReference type="SAM" id="Phobius"/>
    </source>
</evidence>
<dbReference type="CDD" id="cd15482">
    <property type="entry name" value="Sialidase_non-viral"/>
    <property type="match status" value="2"/>
</dbReference>
<dbReference type="GO" id="GO:0010411">
    <property type="term" value="P:xyloglucan metabolic process"/>
    <property type="evidence" value="ECO:0007669"/>
    <property type="project" value="TreeGrafter"/>
</dbReference>
<keyword evidence="1" id="KW-0812">Transmembrane</keyword>
<evidence type="ECO:0000313" key="4">
    <source>
        <dbReference type="Proteomes" id="UP000615026"/>
    </source>
</evidence>
<dbReference type="Pfam" id="PF25852">
    <property type="entry name" value="DUF6242_C"/>
    <property type="match status" value="1"/>
</dbReference>
<dbReference type="PANTHER" id="PTHR43739:SF5">
    <property type="entry name" value="EXO-ALPHA-SIALIDASE"/>
    <property type="match status" value="1"/>
</dbReference>
<keyword evidence="1" id="KW-1133">Transmembrane helix</keyword>
<dbReference type="Proteomes" id="UP000615026">
    <property type="component" value="Unassembled WGS sequence"/>
</dbReference>
<evidence type="ECO:0000259" key="2">
    <source>
        <dbReference type="Pfam" id="PF25852"/>
    </source>
</evidence>
<accession>A0A928ZWU9</accession>
<dbReference type="InterPro" id="IPR052025">
    <property type="entry name" value="Xyloglucanase_GH74"/>
</dbReference>
<dbReference type="InterPro" id="IPR058667">
    <property type="entry name" value="DUF6242_C"/>
</dbReference>
<dbReference type="SUPFAM" id="SSF110296">
    <property type="entry name" value="Oligoxyloglucan reducing end-specific cellobiohydrolase"/>
    <property type="match status" value="3"/>
</dbReference>
<feature type="transmembrane region" description="Helical" evidence="1">
    <location>
        <begin position="617"/>
        <end position="637"/>
    </location>
</feature>
<dbReference type="AlphaFoldDB" id="A0A928ZWU9"/>
<feature type="transmembrane region" description="Helical" evidence="1">
    <location>
        <begin position="649"/>
        <end position="667"/>
    </location>
</feature>
<dbReference type="Gene3D" id="2.130.10.10">
    <property type="entry name" value="YVTN repeat-like/Quinoprotein amine dehydrogenase"/>
    <property type="match status" value="4"/>
</dbReference>
<organism evidence="3 4">
    <name type="scientific">Leptolyngbya cf. ectocarpi LEGE 11479</name>
    <dbReference type="NCBI Taxonomy" id="1828722"/>
    <lineage>
        <taxon>Bacteria</taxon>
        <taxon>Bacillati</taxon>
        <taxon>Cyanobacteriota</taxon>
        <taxon>Cyanophyceae</taxon>
        <taxon>Leptolyngbyales</taxon>
        <taxon>Leptolyngbyaceae</taxon>
        <taxon>Leptolyngbya group</taxon>
        <taxon>Leptolyngbya</taxon>
    </lineage>
</organism>
<gene>
    <name evidence="3" type="ORF">IQ260_19960</name>
</gene>
<keyword evidence="1" id="KW-0472">Membrane</keyword>
<sequence>MGTQGDGIFLSNDAGETWQRSNDGLDSLDISVVYSLPSDADVMLAAGAEGGLFRSADSGKTWTTVESSQLFSVITEAEDTLWAGDEAGQLLRSEDDGQSWQPLLTVADAPISAIAGNSQVVYVGTATQGIFRLDTNTLEILELNKGLDDLRVQDVEILPNNSRGVMLSTWDQGIYTSLDSGETWTNYTQGLIKDKQADEFETHHFSEIALSENFAADKTAFLGGFNGLYKSIQSGQNWREIETLARGVVVAMDVSPNYAEDGTLVLNTYVGKILMSNDRGKTWDLTMNGVEVPRLNGNFKPSYQDPRRFFDIAFSPDYASDQTLFSSGLWTKFLRSTNGAQSWSLHALGREARGLTLLLSPEFGTDQTLYIFNQAGLLFRSTNGGDTLQEVAKFPWERGNDSPSLAISPNFATDRTLYLVAETGVYKSTDAGESWQSTTENTPIADAWNLHIEISSDYAQDQTLYASSYDGLFKTMDAGESWQRVAIADVAPDRSFLEGVALSPNYGQDGTVMVSLRGKGLYKSTDGGDTFAPIGDASLAFSRMYNVPCAGRPIEFSPNYAQDNTIFGFGTAATDIYQSTDGGETWEILNTPNFEPPTEIGTLTYLTIAAEIYRGRILKVLLAVVVGVVAYVVAGLLGLGKTLRLNQRLIQFGAAMGSFAIALVVVLKVL</sequence>